<comment type="catalytic activity">
    <reaction evidence="7 9">
        <text>N-(5-phospho-beta-D-ribosyl)anthranilate + diphosphate = 5-phospho-alpha-D-ribose 1-diphosphate + anthranilate</text>
        <dbReference type="Rhea" id="RHEA:11768"/>
        <dbReference type="ChEBI" id="CHEBI:16567"/>
        <dbReference type="ChEBI" id="CHEBI:18277"/>
        <dbReference type="ChEBI" id="CHEBI:33019"/>
        <dbReference type="ChEBI" id="CHEBI:58017"/>
        <dbReference type="EC" id="2.4.2.18"/>
    </reaction>
</comment>
<dbReference type="GO" id="GO:0000162">
    <property type="term" value="P:L-tryptophan biosynthetic process"/>
    <property type="evidence" value="ECO:0007669"/>
    <property type="project" value="UniProtKB-UniRule"/>
</dbReference>
<dbReference type="PATRIC" id="fig|1391654.3.peg.9202"/>
<evidence type="ECO:0000259" key="10">
    <source>
        <dbReference type="Pfam" id="PF00591"/>
    </source>
</evidence>
<keyword evidence="9" id="KW-0460">Magnesium</keyword>
<dbReference type="InterPro" id="IPR000312">
    <property type="entry name" value="Glycosyl_Trfase_fam3"/>
</dbReference>
<feature type="binding site" evidence="9">
    <location>
        <position position="126"/>
    </location>
    <ligand>
        <name>5-phospho-alpha-D-ribose 1-diphosphate</name>
        <dbReference type="ChEBI" id="CHEBI:58017"/>
    </ligand>
</feature>
<keyword evidence="3 9" id="KW-0328">Glycosyltransferase</keyword>
<dbReference type="EC" id="2.4.2.18" evidence="9"/>
<evidence type="ECO:0000256" key="4">
    <source>
        <dbReference type="ARBA" id="ARBA00022679"/>
    </source>
</evidence>
<evidence type="ECO:0000259" key="11">
    <source>
        <dbReference type="Pfam" id="PF02885"/>
    </source>
</evidence>
<evidence type="ECO:0000313" key="12">
    <source>
        <dbReference type="EMBL" id="AKV02416.1"/>
    </source>
</evidence>
<feature type="binding site" evidence="9">
    <location>
        <position position="94"/>
    </location>
    <ligand>
        <name>5-phospho-alpha-D-ribose 1-diphosphate</name>
        <dbReference type="ChEBI" id="CHEBI:58017"/>
    </ligand>
</feature>
<keyword evidence="6 9" id="KW-0057">Aromatic amino acid biosynthesis</keyword>
<keyword evidence="5 9" id="KW-0822">Tryptophan biosynthesis</keyword>
<dbReference type="InterPro" id="IPR035902">
    <property type="entry name" value="Nuc_phospho_transferase"/>
</dbReference>
<dbReference type="NCBIfam" id="TIGR01245">
    <property type="entry name" value="trpD"/>
    <property type="match status" value="1"/>
</dbReference>
<evidence type="ECO:0000256" key="6">
    <source>
        <dbReference type="ARBA" id="ARBA00023141"/>
    </source>
</evidence>
<evidence type="ECO:0000313" key="13">
    <source>
        <dbReference type="Proteomes" id="UP000064967"/>
    </source>
</evidence>
<dbReference type="SUPFAM" id="SSF47648">
    <property type="entry name" value="Nucleoside phosphorylase/phosphoribosyltransferase N-terminal domain"/>
    <property type="match status" value="1"/>
</dbReference>
<dbReference type="GO" id="GO:0004048">
    <property type="term" value="F:anthranilate phosphoribosyltransferase activity"/>
    <property type="evidence" value="ECO:0007669"/>
    <property type="project" value="UniProtKB-UniRule"/>
</dbReference>
<dbReference type="PANTHER" id="PTHR43285">
    <property type="entry name" value="ANTHRANILATE PHOSPHORIBOSYLTRANSFERASE"/>
    <property type="match status" value="1"/>
</dbReference>
<dbReference type="GO" id="GO:0005829">
    <property type="term" value="C:cytosol"/>
    <property type="evidence" value="ECO:0007669"/>
    <property type="project" value="TreeGrafter"/>
</dbReference>
<dbReference type="HAMAP" id="MF_00211">
    <property type="entry name" value="TrpD"/>
    <property type="match status" value="1"/>
</dbReference>
<evidence type="ECO:0000256" key="1">
    <source>
        <dbReference type="ARBA" id="ARBA00004907"/>
    </source>
</evidence>
<feature type="binding site" evidence="9">
    <location>
        <position position="98"/>
    </location>
    <ligand>
        <name>Mg(2+)</name>
        <dbReference type="ChEBI" id="CHEBI:18420"/>
        <label>1</label>
    </ligand>
</feature>
<evidence type="ECO:0000256" key="9">
    <source>
        <dbReference type="HAMAP-Rule" id="MF_00211"/>
    </source>
</evidence>
<feature type="binding site" evidence="9">
    <location>
        <position position="232"/>
    </location>
    <ligand>
        <name>Mg(2+)</name>
        <dbReference type="ChEBI" id="CHEBI:18420"/>
        <label>2</label>
    </ligand>
</feature>
<keyword evidence="13" id="KW-1185">Reference proteome</keyword>
<feature type="binding site" evidence="9">
    <location>
        <position position="172"/>
    </location>
    <ligand>
        <name>anthranilate</name>
        <dbReference type="ChEBI" id="CHEBI:16567"/>
        <label>2</label>
    </ligand>
</feature>
<comment type="pathway">
    <text evidence="1 9">Amino-acid biosynthesis; L-tryptophan biosynthesis; L-tryptophan from chorismate: step 2/5.</text>
</comment>
<dbReference type="SUPFAM" id="SSF52418">
    <property type="entry name" value="Nucleoside phosphorylase/phosphoribosyltransferase catalytic domain"/>
    <property type="match status" value="1"/>
</dbReference>
<dbReference type="EMBL" id="CP012333">
    <property type="protein sequence ID" value="AKV02416.1"/>
    <property type="molecule type" value="Genomic_DNA"/>
</dbReference>
<feature type="binding site" evidence="9">
    <location>
        <begin position="114"/>
        <end position="122"/>
    </location>
    <ligand>
        <name>5-phospho-alpha-D-ribose 1-diphosphate</name>
        <dbReference type="ChEBI" id="CHEBI:58017"/>
    </ligand>
</feature>
<feature type="binding site" evidence="9">
    <location>
        <position position="232"/>
    </location>
    <ligand>
        <name>Mg(2+)</name>
        <dbReference type="ChEBI" id="CHEBI:18420"/>
        <label>1</label>
    </ligand>
</feature>
<comment type="subunit">
    <text evidence="9">Homodimer.</text>
</comment>
<dbReference type="OrthoDB" id="9806430at2"/>
<dbReference type="Gene3D" id="3.40.1030.10">
    <property type="entry name" value="Nucleoside phosphorylase/phosphoribosyltransferase catalytic domain"/>
    <property type="match status" value="1"/>
</dbReference>
<comment type="cofactor">
    <cofactor evidence="9">
        <name>Mg(2+)</name>
        <dbReference type="ChEBI" id="CHEBI:18420"/>
    </cofactor>
    <text evidence="9">Binds 2 magnesium ions per monomer.</text>
</comment>
<proteinExistence type="inferred from homology"/>
<keyword evidence="2 9" id="KW-0028">Amino-acid biosynthesis</keyword>
<evidence type="ECO:0000256" key="3">
    <source>
        <dbReference type="ARBA" id="ARBA00022676"/>
    </source>
</evidence>
<feature type="binding site" evidence="9">
    <location>
        <begin position="96"/>
        <end position="99"/>
    </location>
    <ligand>
        <name>5-phospho-alpha-D-ribose 1-diphosphate</name>
        <dbReference type="ChEBI" id="CHEBI:58017"/>
    </ligand>
</feature>
<feature type="binding site" evidence="9">
    <location>
        <position position="117"/>
    </location>
    <ligand>
        <name>anthranilate</name>
        <dbReference type="ChEBI" id="CHEBI:16567"/>
        <label>1</label>
    </ligand>
</feature>
<dbReference type="RefSeq" id="WP_146653342.1">
    <property type="nucleotide sequence ID" value="NZ_CP012333.1"/>
</dbReference>
<accession>A0A0K1Q9E5</accession>
<organism evidence="12 13">
    <name type="scientific">Labilithrix luteola</name>
    <dbReference type="NCBI Taxonomy" id="1391654"/>
    <lineage>
        <taxon>Bacteria</taxon>
        <taxon>Pseudomonadati</taxon>
        <taxon>Myxococcota</taxon>
        <taxon>Polyangia</taxon>
        <taxon>Polyangiales</taxon>
        <taxon>Labilitrichaceae</taxon>
        <taxon>Labilithrix</taxon>
    </lineage>
</organism>
<comment type="function">
    <text evidence="9">Catalyzes the transfer of the phosphoribosyl group of 5-phosphorylribose-1-pyrophosphate (PRPP) to anthranilate to yield N-(5'-phosphoribosyl)-anthranilate (PRA).</text>
</comment>
<evidence type="ECO:0000256" key="7">
    <source>
        <dbReference type="ARBA" id="ARBA00052328"/>
    </source>
</evidence>
<dbReference type="KEGG" id="llu:AKJ09_09079"/>
<gene>
    <name evidence="9" type="primary">trpD</name>
    <name evidence="12" type="ORF">AKJ09_09079</name>
</gene>
<evidence type="ECO:0000256" key="5">
    <source>
        <dbReference type="ARBA" id="ARBA00022822"/>
    </source>
</evidence>
<keyword evidence="9" id="KW-0479">Metal-binding</keyword>
<keyword evidence="4 9" id="KW-0808">Transferase</keyword>
<feature type="binding site" evidence="9">
    <location>
        <position position="86"/>
    </location>
    <ligand>
        <name>anthranilate</name>
        <dbReference type="ChEBI" id="CHEBI:16567"/>
        <label>1</label>
    </ligand>
</feature>
<feature type="domain" description="Glycosyl transferase family 3" evidence="10">
    <location>
        <begin position="80"/>
        <end position="328"/>
    </location>
</feature>
<name>A0A0K1Q9E5_9BACT</name>
<dbReference type="Pfam" id="PF02885">
    <property type="entry name" value="Glycos_trans_3N"/>
    <property type="match status" value="1"/>
</dbReference>
<dbReference type="GO" id="GO:0000287">
    <property type="term" value="F:magnesium ion binding"/>
    <property type="evidence" value="ECO:0007669"/>
    <property type="project" value="UniProtKB-UniRule"/>
</dbReference>
<dbReference type="Gene3D" id="1.20.970.10">
    <property type="entry name" value="Transferase, Pyrimidine Nucleoside Phosphorylase, Chain C"/>
    <property type="match status" value="1"/>
</dbReference>
<feature type="binding site" evidence="9">
    <location>
        <position position="86"/>
    </location>
    <ligand>
        <name>5-phospho-alpha-D-ribose 1-diphosphate</name>
        <dbReference type="ChEBI" id="CHEBI:58017"/>
    </ligand>
</feature>
<reference evidence="12 13" key="1">
    <citation type="submission" date="2015-08" db="EMBL/GenBank/DDBJ databases">
        <authorList>
            <person name="Babu N.S."/>
            <person name="Beckwith C.J."/>
            <person name="Beseler K.G."/>
            <person name="Brison A."/>
            <person name="Carone J.V."/>
            <person name="Caskin T.P."/>
            <person name="Diamond M."/>
            <person name="Durham M.E."/>
            <person name="Foxe J.M."/>
            <person name="Go M."/>
            <person name="Henderson B.A."/>
            <person name="Jones I.B."/>
            <person name="McGettigan J.A."/>
            <person name="Micheletti S.J."/>
            <person name="Nasrallah M.E."/>
            <person name="Ortiz D."/>
            <person name="Piller C.R."/>
            <person name="Privatt S.R."/>
            <person name="Schneider S.L."/>
            <person name="Sharp S."/>
            <person name="Smith T.C."/>
            <person name="Stanton J.D."/>
            <person name="Ullery H.E."/>
            <person name="Wilson R.J."/>
            <person name="Serrano M.G."/>
            <person name="Buck G."/>
            <person name="Lee V."/>
            <person name="Wang Y."/>
            <person name="Carvalho R."/>
            <person name="Voegtly L."/>
            <person name="Shi R."/>
            <person name="Duckworth R."/>
            <person name="Johnson A."/>
            <person name="Loviza R."/>
            <person name="Walstead R."/>
            <person name="Shah Z."/>
            <person name="Kiflezghi M."/>
            <person name="Wade K."/>
            <person name="Ball S.L."/>
            <person name="Bradley K.W."/>
            <person name="Asai D.J."/>
            <person name="Bowman C.A."/>
            <person name="Russell D.A."/>
            <person name="Pope W.H."/>
            <person name="Jacobs-Sera D."/>
            <person name="Hendrix R.W."/>
            <person name="Hatfull G.F."/>
        </authorList>
    </citation>
    <scope>NUCLEOTIDE SEQUENCE [LARGE SCALE GENOMIC DNA]</scope>
    <source>
        <strain evidence="12 13">DSM 27648</strain>
    </source>
</reference>
<dbReference type="InterPro" id="IPR005940">
    <property type="entry name" value="Anthranilate_Pribosyl_Tfrase"/>
</dbReference>
<dbReference type="InterPro" id="IPR036320">
    <property type="entry name" value="Glycosyl_Trfase_fam3_N_dom_sf"/>
</dbReference>
<dbReference type="STRING" id="1391654.AKJ09_09079"/>
<comment type="similarity">
    <text evidence="8">In the C-terminal section; belongs to the anthranilate phosphoribosyltransferase family.</text>
</comment>
<dbReference type="UniPathway" id="UPA00035">
    <property type="reaction ID" value="UER00041"/>
</dbReference>
<protein>
    <recommendedName>
        <fullName evidence="9">Anthranilate phosphoribosyltransferase</fullName>
        <ecNumber evidence="9">2.4.2.18</ecNumber>
    </recommendedName>
</protein>
<feature type="domain" description="Glycosyl transferase family 3 N-terminal" evidence="11">
    <location>
        <begin position="18"/>
        <end position="69"/>
    </location>
</feature>
<comment type="similarity">
    <text evidence="9">Belongs to the anthranilate phosphoribosyltransferase family.</text>
</comment>
<evidence type="ECO:0000256" key="8">
    <source>
        <dbReference type="ARBA" id="ARBA00061188"/>
    </source>
</evidence>
<comment type="caution">
    <text evidence="9">Lacks conserved residue(s) required for the propagation of feature annotation.</text>
</comment>
<feature type="binding site" evidence="9">
    <location>
        <begin position="89"/>
        <end position="90"/>
    </location>
    <ligand>
        <name>5-phospho-alpha-D-ribose 1-diphosphate</name>
        <dbReference type="ChEBI" id="CHEBI:58017"/>
    </ligand>
</feature>
<dbReference type="Proteomes" id="UP000064967">
    <property type="component" value="Chromosome"/>
</dbReference>
<dbReference type="PANTHER" id="PTHR43285:SF2">
    <property type="entry name" value="ANTHRANILATE PHOSPHORIBOSYLTRANSFERASE"/>
    <property type="match status" value="1"/>
</dbReference>
<sequence length="352" mass="37188">MSDPATMTFREAFDRIEANTLDPESVRAAFVAILEGTWTPVQIGAFAAALRLRGETDEALFAGAQALRNVMSAVDHDLEEVVDTCGTGGDGAHTLNVSTAAAIVVAATGAHVAKHGNRSVSSRSGSADVVEALGIPLDLPAGAQLGVLREARITFLLAPAHHPALRHAASARRELGVRTIFNALGPLVNPARATHQLVGVYEDRLRPVMARALARLGVKRAWVVRSEDGLDEISPAAPTKISALEDGEVIERVVRPEDFGIAPRALEAIRGGDSSENAEAIVRLFESQGHPARDAIVLNAAAALALIRSSSLRACAEEAASMIDSGRARETLEIWRVAARNARDERNPTGAP</sequence>
<dbReference type="InterPro" id="IPR017459">
    <property type="entry name" value="Glycosyl_Trfase_fam3_N_dom"/>
</dbReference>
<feature type="binding site" evidence="9">
    <location>
        <position position="231"/>
    </location>
    <ligand>
        <name>Mg(2+)</name>
        <dbReference type="ChEBI" id="CHEBI:18420"/>
        <label>2</label>
    </ligand>
</feature>
<dbReference type="Pfam" id="PF00591">
    <property type="entry name" value="Glycos_transf_3"/>
    <property type="match status" value="1"/>
</dbReference>
<dbReference type="AlphaFoldDB" id="A0A0K1Q9E5"/>
<dbReference type="FunFam" id="3.40.1030.10:FF:000002">
    <property type="entry name" value="Anthranilate phosphoribosyltransferase"/>
    <property type="match status" value="1"/>
</dbReference>
<evidence type="ECO:0000256" key="2">
    <source>
        <dbReference type="ARBA" id="ARBA00022605"/>
    </source>
</evidence>